<feature type="transmembrane region" description="Helical" evidence="5">
    <location>
        <begin position="1821"/>
        <end position="1839"/>
    </location>
</feature>
<dbReference type="Pfam" id="PF03534">
    <property type="entry name" value="SpvB"/>
    <property type="match status" value="1"/>
</dbReference>
<dbReference type="PANTHER" id="PTHR32305">
    <property type="match status" value="1"/>
</dbReference>
<keyword evidence="3" id="KW-0732">Signal</keyword>
<keyword evidence="2" id="KW-0964">Secreted</keyword>
<comment type="subcellular location">
    <subcellularLocation>
        <location evidence="1">Secreted</location>
    </subcellularLocation>
</comment>
<gene>
    <name evidence="6" type="ORF">FLP_18895</name>
</gene>
<evidence type="ECO:0000256" key="4">
    <source>
        <dbReference type="ARBA" id="ARBA00023026"/>
    </source>
</evidence>
<evidence type="ECO:0000313" key="7">
    <source>
        <dbReference type="Proteomes" id="UP000093343"/>
    </source>
</evidence>
<comment type="caution">
    <text evidence="6">The sequence shown here is derived from an EMBL/GenBank/DDBJ whole genome shotgun (WGS) entry which is preliminary data.</text>
</comment>
<dbReference type="Pfam" id="PF05593">
    <property type="entry name" value="RHS_repeat"/>
    <property type="match status" value="1"/>
</dbReference>
<dbReference type="Proteomes" id="UP000093343">
    <property type="component" value="Unassembled WGS sequence"/>
</dbReference>
<keyword evidence="5" id="KW-0472">Membrane</keyword>
<dbReference type="InterPro" id="IPR003284">
    <property type="entry name" value="Sal_SpvB"/>
</dbReference>
<dbReference type="InterPro" id="IPR013517">
    <property type="entry name" value="FG-GAP"/>
</dbReference>
<dbReference type="Gene3D" id="2.40.128.340">
    <property type="match status" value="1"/>
</dbReference>
<dbReference type="InterPro" id="IPR022385">
    <property type="entry name" value="Rhs_assc_core"/>
</dbReference>
<evidence type="ECO:0000256" key="2">
    <source>
        <dbReference type="ARBA" id="ARBA00022525"/>
    </source>
</evidence>
<dbReference type="InterPro" id="IPR050708">
    <property type="entry name" value="T6SS_VgrG/RHS"/>
</dbReference>
<dbReference type="SUPFAM" id="SSF69318">
    <property type="entry name" value="Integrin alpha N-terminal domain"/>
    <property type="match status" value="2"/>
</dbReference>
<sequence>MLLYFSFLLTAQTEKGKIVTGTTIIKRIESATENKTSLSNIIKNAPASVTILASPTGNSSETGTTQGELSVSGNGGANYKIPIATPPGINGVIPNIYLSYSSQGGNGNAGFGWNISGISSISRIAASKFHDGTIDPVDFNTLDRFAFDGQRLIIKTGTSGAYGANTTVYETENFSNVKITSRGIHPNGSNYGPEYFIVEYPDGSKAYYGNSADSRSITDWSITYWENPQGIRISYSYEQTNNITNVSSIKYGAVATNSPINEIQFTYKIRQRPEQMYVGGQNLLQNKILSQVTSWGNSVPFRNYLLQHETTTLDYQRLISITERSGDGTKSYNPTVFSYDTTAQTIVGSPITSSLSVGSITSANSNTVSGDFNGDGSMDFILYPTVGSDSKAKYWLFSGLQSGNSMDIGWQHPVGKFEEIFPATWLNSDNKLMPLQAWVVAKSDSFTTYAKAGSGITQQDQKLYTFPKFTLTYFYPCDLDEPVDRIANPNLNAKAATTTKEGYIEKDVPKTYISGDFNGDGLTDAVVIEKSITYTMFLDCTRTITQTLTGGRSYFVNLDRRVTTDFVNQAGILSTTNSSKFLVADFNGDGKSDIYVFDTGGVKIYSLNDSKQFVLLFKTPTNDPNITIDKILMGDYNGDGKTDFIIPKGPGYSEWYKYSSTGINLIKETQTYFTFPTNSSNITYSVIPSDYNNDGKTDLLVANSSRASSTGSLGISCYINKNGGFSSVVGNSYSGGILNQPDIYSDALPIFLSANQFNKKLELSFINNNKIYIFNSTKDSGKEQLLKGIVTGNGITESISYMSLDSNSYQDNRPIYYSSPYTENYPYTDIIVAPTFQVVTKLERTSSTTYKKQLFTYYGAVSNIEGLGFLGFRSTLKTNWFDDSKPIISDVTRNNINLRGASVENYTVLGYASLTNQTPSDYISRTTLTYESQLLPNKVYKLSNTITQKYNGLDNTNSETTNVFDIYNNPTQTIAKVKEGSAILQTTTGIFTYENQTTGSPYIIGRLTSKTQSTIVSGDTSTSEELYAYTNNLLTQVKKKGTDTEYLIEDNIFDTYGNVIQKSISTSGLAPRITKYEYDSSGRFLTKSTDIEGLSTIYDYNSSNGSLNFQINPSGLKTSYLYDSWLKKIKTTDYLGKTNNYTYSNSSGKTIITTTGDDGSASEETFDDLGRKIKTGVKNINDVFSYVSYNYDFDNRNNQISEPYFGSAPTQWNTTYYDTYGRPYSNISYTGTSSNITYSGLTTSVSENGKTKTIIKNALGNVISLTESPGGNITYTYFADGNLKSSNFDGVITLIEQDGWGRKTKLTDPSAGIYTYEYNTFGEITKETTPNGTTTFTLDNVGKISQKTINGTNTNSKTTYTYDSTSKLLSDTKFENLNESGSIITNLYTYDASKRVSQTIEITPYASFTKKFEYDFFGRVNKETSTASISGKSSSKAVKYSYKNGFIWQILDDSDGTVLSQTNTVNAKGKLTSGQNGPTTITNNFDSYGFPSQVKYDKTAAPVANILTLNTVFNPLKGNLTSRSNNLFGWDENFKYDILDRLTEYTNINGVQETQLYDDKGRITQNNVGTYNYSNTNKPYQNTSITVTSNALSYYTARPTLHVTYNTFKKPVQIEETGVDKLAFTYNDGNERSTIFYGGLEDDKLLRPFRKHYSADGTMEIKENRTTGDFEFVTYIGGDGYTASVVLKSDGTTQNFLYLQRDYQNSIIAITDQAGSIVEKRLFDAWGNIIKVQDGAGNTLQGLIILDRGYTGHEHLQSIGIINMNGRIYDPKLHRFLQPDNFIQDLSNTQNYNRYSYVLNNPLKYTDFTGESWFSDNWKQLVVMVVVVVVAVVVTYATAGMGSSLAASMIVGAASGFAGGAVGSALNGNNFGQVMLDGAFGGVKGAVFGAAGGYAASFAPPGILNGAAYAISTNVALNGVANIVDGQDPFANVGFTIAISAVTGGYQGLKAAQAKGLNTLTGNPKPTVLVDKVDISREQALVDYQKTSNTQQEPVNMSSTATADNSGYVDLSKNPEFAKIENLQEVVVHGNSLKSLRPTWGYKLYTNEGVFLKNGITSKLIPESRYSKSFMQSHYMETAPIFSNRLEAYQWEYQQNIIQRGPLNLNMH</sequence>
<dbReference type="NCBIfam" id="TIGR03696">
    <property type="entry name" value="Rhs_assc_core"/>
    <property type="match status" value="1"/>
</dbReference>
<evidence type="ECO:0000313" key="6">
    <source>
        <dbReference type="EMBL" id="OCB70733.1"/>
    </source>
</evidence>
<accession>A0ABX2XEY5</accession>
<dbReference type="PANTHER" id="PTHR32305:SF15">
    <property type="entry name" value="PROTEIN RHSA-RELATED"/>
    <property type="match status" value="1"/>
</dbReference>
<organism evidence="6 7">
    <name type="scientific">Flavobacterium piscis</name>
    <dbReference type="NCBI Taxonomy" id="1114874"/>
    <lineage>
        <taxon>Bacteria</taxon>
        <taxon>Pseudomonadati</taxon>
        <taxon>Bacteroidota</taxon>
        <taxon>Flavobacteriia</taxon>
        <taxon>Flavobacteriales</taxon>
        <taxon>Flavobacteriaceae</taxon>
        <taxon>Flavobacterium</taxon>
    </lineage>
</organism>
<keyword evidence="5" id="KW-0812">Transmembrane</keyword>
<keyword evidence="7" id="KW-1185">Reference proteome</keyword>
<reference evidence="7" key="1">
    <citation type="submission" date="2016-03" db="EMBL/GenBank/DDBJ databases">
        <title>Draft genome sequence of Paenibacillus glacialis DSM 22343.</title>
        <authorList>
            <person name="Shin S.-K."/>
            <person name="Yi H."/>
        </authorList>
    </citation>
    <scope>NUCLEOTIDE SEQUENCE [LARGE SCALE GENOMIC DNA]</scope>
    <source>
        <strain evidence="7">CCUG 60099</strain>
    </source>
</reference>
<feature type="transmembrane region" description="Helical" evidence="5">
    <location>
        <begin position="1846"/>
        <end position="1866"/>
    </location>
</feature>
<dbReference type="Gene3D" id="2.180.10.10">
    <property type="entry name" value="RHS repeat-associated core"/>
    <property type="match status" value="1"/>
</dbReference>
<proteinExistence type="predicted"/>
<dbReference type="Pfam" id="PF13517">
    <property type="entry name" value="FG-GAP_3"/>
    <property type="match status" value="1"/>
</dbReference>
<evidence type="ECO:0008006" key="8">
    <source>
        <dbReference type="Google" id="ProtNLM"/>
    </source>
</evidence>
<evidence type="ECO:0000256" key="5">
    <source>
        <dbReference type="SAM" id="Phobius"/>
    </source>
</evidence>
<name>A0ABX2XEY5_9FLAO</name>
<evidence type="ECO:0000256" key="3">
    <source>
        <dbReference type="ARBA" id="ARBA00022729"/>
    </source>
</evidence>
<keyword evidence="5" id="KW-1133">Transmembrane helix</keyword>
<dbReference type="InterPro" id="IPR028994">
    <property type="entry name" value="Integrin_alpha_N"/>
</dbReference>
<dbReference type="EMBL" id="LVEN01000042">
    <property type="protein sequence ID" value="OCB70733.1"/>
    <property type="molecule type" value="Genomic_DNA"/>
</dbReference>
<evidence type="ECO:0000256" key="1">
    <source>
        <dbReference type="ARBA" id="ARBA00004613"/>
    </source>
</evidence>
<dbReference type="InterPro" id="IPR031325">
    <property type="entry name" value="RHS_repeat"/>
</dbReference>
<protein>
    <recommendedName>
        <fullName evidence="8">RHS repeat-associated core domain-containing protein</fullName>
    </recommendedName>
</protein>
<keyword evidence="4" id="KW-0843">Virulence</keyword>